<protein>
    <recommendedName>
        <fullName evidence="4">NADH-ubiquinone oxidoreductase 9.5 kDa subunit</fullName>
    </recommendedName>
</protein>
<dbReference type="EMBL" id="WHVB01000047">
    <property type="protein sequence ID" value="KAF8465436.1"/>
    <property type="molecule type" value="Genomic_DNA"/>
</dbReference>
<dbReference type="PANTHER" id="PTHR38488:SF1">
    <property type="entry name" value="OXIDOREDUCTASE 9.5 KDA SUBUNIT, PUTATIVE (AFU_ORTHOLOGUE AFUA_5G08980)-RELATED"/>
    <property type="match status" value="1"/>
</dbReference>
<feature type="transmembrane region" description="Helical" evidence="1">
    <location>
        <begin position="24"/>
        <end position="42"/>
    </location>
</feature>
<dbReference type="OrthoDB" id="2093409at2759"/>
<name>A0A9P5MPP6_9AGAM</name>
<reference evidence="2" key="2">
    <citation type="journal article" date="2020" name="Nat. Commun.">
        <title>Large-scale genome sequencing of mycorrhizal fungi provides insights into the early evolution of symbiotic traits.</title>
        <authorList>
            <person name="Miyauchi S."/>
            <person name="Kiss E."/>
            <person name="Kuo A."/>
            <person name="Drula E."/>
            <person name="Kohler A."/>
            <person name="Sanchez-Garcia M."/>
            <person name="Morin E."/>
            <person name="Andreopoulos B."/>
            <person name="Barry K.W."/>
            <person name="Bonito G."/>
            <person name="Buee M."/>
            <person name="Carver A."/>
            <person name="Chen C."/>
            <person name="Cichocki N."/>
            <person name="Clum A."/>
            <person name="Culley D."/>
            <person name="Crous P.W."/>
            <person name="Fauchery L."/>
            <person name="Girlanda M."/>
            <person name="Hayes R.D."/>
            <person name="Keri Z."/>
            <person name="LaButti K."/>
            <person name="Lipzen A."/>
            <person name="Lombard V."/>
            <person name="Magnuson J."/>
            <person name="Maillard F."/>
            <person name="Murat C."/>
            <person name="Nolan M."/>
            <person name="Ohm R.A."/>
            <person name="Pangilinan J."/>
            <person name="Pereira M.F."/>
            <person name="Perotto S."/>
            <person name="Peter M."/>
            <person name="Pfister S."/>
            <person name="Riley R."/>
            <person name="Sitrit Y."/>
            <person name="Stielow J.B."/>
            <person name="Szollosi G."/>
            <person name="Zifcakova L."/>
            <person name="Stursova M."/>
            <person name="Spatafora J.W."/>
            <person name="Tedersoo L."/>
            <person name="Vaario L.M."/>
            <person name="Yamada A."/>
            <person name="Yan M."/>
            <person name="Wang P."/>
            <person name="Xu J."/>
            <person name="Bruns T."/>
            <person name="Baldrian P."/>
            <person name="Vilgalys R."/>
            <person name="Dunand C."/>
            <person name="Henrissat B."/>
            <person name="Grigoriev I.V."/>
            <person name="Hibbett D."/>
            <person name="Nagy L.G."/>
            <person name="Martin F.M."/>
        </authorList>
    </citation>
    <scope>NUCLEOTIDE SEQUENCE</scope>
    <source>
        <strain evidence="2">Prilba</strain>
    </source>
</reference>
<gene>
    <name evidence="2" type="ORF">DFH94DRAFT_783263</name>
</gene>
<keyword evidence="1" id="KW-0812">Transmembrane</keyword>
<dbReference type="PANTHER" id="PTHR38488">
    <property type="entry name" value="OXIDOREDUCTASE 9.5 KDA SUBUNIT, PUTATIVE (AFU_ORTHOLOGUE AFUA_5G08980)-RELATED"/>
    <property type="match status" value="1"/>
</dbReference>
<reference evidence="2" key="1">
    <citation type="submission" date="2019-10" db="EMBL/GenBank/DDBJ databases">
        <authorList>
            <consortium name="DOE Joint Genome Institute"/>
            <person name="Kuo A."/>
            <person name="Miyauchi S."/>
            <person name="Kiss E."/>
            <person name="Drula E."/>
            <person name="Kohler A."/>
            <person name="Sanchez-Garcia M."/>
            <person name="Andreopoulos B."/>
            <person name="Barry K.W."/>
            <person name="Bonito G."/>
            <person name="Buee M."/>
            <person name="Carver A."/>
            <person name="Chen C."/>
            <person name="Cichocki N."/>
            <person name="Clum A."/>
            <person name="Culley D."/>
            <person name="Crous P.W."/>
            <person name="Fauchery L."/>
            <person name="Girlanda M."/>
            <person name="Hayes R."/>
            <person name="Keri Z."/>
            <person name="LaButti K."/>
            <person name="Lipzen A."/>
            <person name="Lombard V."/>
            <person name="Magnuson J."/>
            <person name="Maillard F."/>
            <person name="Morin E."/>
            <person name="Murat C."/>
            <person name="Nolan M."/>
            <person name="Ohm R."/>
            <person name="Pangilinan J."/>
            <person name="Pereira M."/>
            <person name="Perotto S."/>
            <person name="Peter M."/>
            <person name="Riley R."/>
            <person name="Sitrit Y."/>
            <person name="Stielow B."/>
            <person name="Szollosi G."/>
            <person name="Zifcakova L."/>
            <person name="Stursova M."/>
            <person name="Spatafora J.W."/>
            <person name="Tedersoo L."/>
            <person name="Vaario L.-M."/>
            <person name="Yamada A."/>
            <person name="Yan M."/>
            <person name="Wang P."/>
            <person name="Xu J."/>
            <person name="Bruns T."/>
            <person name="Baldrian P."/>
            <person name="Vilgalys R."/>
            <person name="Henrissat B."/>
            <person name="Grigoriev I.V."/>
            <person name="Hibbett D."/>
            <person name="Nagy L.G."/>
            <person name="Martin F.M."/>
        </authorList>
    </citation>
    <scope>NUCLEOTIDE SEQUENCE</scope>
    <source>
        <strain evidence="2">Prilba</strain>
    </source>
</reference>
<dbReference type="Proteomes" id="UP000759537">
    <property type="component" value="Unassembled WGS sequence"/>
</dbReference>
<sequence>MASIISPFRNTYRYLQRQAHESPVLFYSVVLGAIGPVLAYTVPPIRERFGYRPPEPIPTTYPRASFFPLPPSFPSRPRPLSLRSVPRSLCPGLRFQALTFSILLSLGLTVPKRPRRPVQGYEDEE</sequence>
<evidence type="ECO:0008006" key="4">
    <source>
        <dbReference type="Google" id="ProtNLM"/>
    </source>
</evidence>
<evidence type="ECO:0000256" key="1">
    <source>
        <dbReference type="SAM" id="Phobius"/>
    </source>
</evidence>
<dbReference type="InterPro" id="IPR039961">
    <property type="entry name" value="Nuo9.5"/>
</dbReference>
<dbReference type="AlphaFoldDB" id="A0A9P5MPP6"/>
<proteinExistence type="predicted"/>
<organism evidence="2 3">
    <name type="scientific">Russula ochroleuca</name>
    <dbReference type="NCBI Taxonomy" id="152965"/>
    <lineage>
        <taxon>Eukaryota</taxon>
        <taxon>Fungi</taxon>
        <taxon>Dikarya</taxon>
        <taxon>Basidiomycota</taxon>
        <taxon>Agaricomycotina</taxon>
        <taxon>Agaricomycetes</taxon>
        <taxon>Russulales</taxon>
        <taxon>Russulaceae</taxon>
        <taxon>Russula</taxon>
    </lineage>
</organism>
<keyword evidence="1" id="KW-1133">Transmembrane helix</keyword>
<keyword evidence="3" id="KW-1185">Reference proteome</keyword>
<accession>A0A9P5MPP6</accession>
<dbReference type="CDD" id="cd22903">
    <property type="entry name" value="NI9M"/>
    <property type="match status" value="1"/>
</dbReference>
<comment type="caution">
    <text evidence="2">The sequence shown here is derived from an EMBL/GenBank/DDBJ whole genome shotgun (WGS) entry which is preliminary data.</text>
</comment>
<evidence type="ECO:0000313" key="3">
    <source>
        <dbReference type="Proteomes" id="UP000759537"/>
    </source>
</evidence>
<keyword evidence="1" id="KW-0472">Membrane</keyword>
<evidence type="ECO:0000313" key="2">
    <source>
        <dbReference type="EMBL" id="KAF8465436.1"/>
    </source>
</evidence>